<reference evidence="3 4" key="1">
    <citation type="submission" date="2016-05" db="EMBL/GenBank/DDBJ databases">
        <title>Comparative analysis of secretome profiles of manganese(II)-oxidizing ascomycete fungi.</title>
        <authorList>
            <consortium name="DOE Joint Genome Institute"/>
            <person name="Zeiner C.A."/>
            <person name="Purvine S.O."/>
            <person name="Zink E.M."/>
            <person name="Wu S."/>
            <person name="Pasa-Tolic L."/>
            <person name="Chaput D.L."/>
            <person name="Haridas S."/>
            <person name="Grigoriev I.V."/>
            <person name="Santelli C.M."/>
            <person name="Hansel C.M."/>
        </authorList>
    </citation>
    <scope>NUCLEOTIDE SEQUENCE [LARGE SCALE GENOMIC DNA]</scope>
    <source>
        <strain evidence="3 4">AP3s5-JAC2a</strain>
    </source>
</reference>
<name>A0A177CM45_9PLEO</name>
<dbReference type="STRING" id="1460663.A0A177CM45"/>
<dbReference type="GeneID" id="28757101"/>
<sequence>GRKRKGSLRQGLLGKNMLRRGPQEDHQPSAPPALAELSNTNMAETMPGEETTPRPANYQHATRNSPSELGWKQTAASSVSASTTRSSSYELDEPNPGMQASDIARSATPYASTTDDDEVVPFYRSTTARGCEPSSPAAASAVQHRRPIRAIQHTSLSTVQSPTDLALEEEWDYSETEWWGWIILIGTWVVFVVGMGSCLGVWSWAWDVGETPYAPPELEDDDTLPITGYYPALIVCTAVMAWVWVVVAWVGMKYFRHSKMVGDDG</sequence>
<evidence type="ECO:0000256" key="2">
    <source>
        <dbReference type="SAM" id="Phobius"/>
    </source>
</evidence>
<dbReference type="RefSeq" id="XP_018038741.1">
    <property type="nucleotide sequence ID" value="XM_018173615.2"/>
</dbReference>
<gene>
    <name evidence="3" type="ORF">CC84DRAFT_1063702</name>
</gene>
<proteinExistence type="predicted"/>
<keyword evidence="4" id="KW-1185">Reference proteome</keyword>
<keyword evidence="2" id="KW-0472">Membrane</keyword>
<accession>A0A177CM45</accession>
<evidence type="ECO:0000256" key="1">
    <source>
        <dbReference type="SAM" id="MobiDB-lite"/>
    </source>
</evidence>
<dbReference type="PANTHER" id="PTHR39400">
    <property type="entry name" value="YALI0E29227P"/>
    <property type="match status" value="1"/>
</dbReference>
<keyword evidence="2" id="KW-1133">Transmembrane helix</keyword>
<protein>
    <submittedName>
        <fullName evidence="3">Uncharacterized protein</fullName>
    </submittedName>
</protein>
<evidence type="ECO:0000313" key="4">
    <source>
        <dbReference type="Proteomes" id="UP000077069"/>
    </source>
</evidence>
<dbReference type="OrthoDB" id="2157498at2759"/>
<feature type="compositionally biased region" description="Low complexity" evidence="1">
    <location>
        <begin position="74"/>
        <end position="88"/>
    </location>
</feature>
<keyword evidence="2" id="KW-0812">Transmembrane</keyword>
<dbReference type="PANTHER" id="PTHR39400:SF1">
    <property type="entry name" value="PIG-P DOMAIN-CONTAINING PROTEIN"/>
    <property type="match status" value="1"/>
</dbReference>
<dbReference type="InParanoid" id="A0A177CM45"/>
<dbReference type="InterPro" id="IPR029164">
    <property type="entry name" value="PIG-Y"/>
</dbReference>
<evidence type="ECO:0000313" key="3">
    <source>
        <dbReference type="EMBL" id="OAG08376.1"/>
    </source>
</evidence>
<dbReference type="EMBL" id="KV441550">
    <property type="protein sequence ID" value="OAG08376.1"/>
    <property type="molecule type" value="Genomic_DNA"/>
</dbReference>
<feature type="non-terminal residue" evidence="3">
    <location>
        <position position="265"/>
    </location>
</feature>
<dbReference type="Proteomes" id="UP000077069">
    <property type="component" value="Unassembled WGS sequence"/>
</dbReference>
<feature type="transmembrane region" description="Helical" evidence="2">
    <location>
        <begin position="178"/>
        <end position="206"/>
    </location>
</feature>
<feature type="region of interest" description="Disordered" evidence="1">
    <location>
        <begin position="1"/>
        <end position="118"/>
    </location>
</feature>
<dbReference type="Pfam" id="PF15159">
    <property type="entry name" value="PIG-Y"/>
    <property type="match status" value="1"/>
</dbReference>
<feature type="transmembrane region" description="Helical" evidence="2">
    <location>
        <begin position="226"/>
        <end position="250"/>
    </location>
</feature>
<dbReference type="AlphaFoldDB" id="A0A177CM45"/>
<organism evidence="3 4">
    <name type="scientific">Paraphaeosphaeria sporulosa</name>
    <dbReference type="NCBI Taxonomy" id="1460663"/>
    <lineage>
        <taxon>Eukaryota</taxon>
        <taxon>Fungi</taxon>
        <taxon>Dikarya</taxon>
        <taxon>Ascomycota</taxon>
        <taxon>Pezizomycotina</taxon>
        <taxon>Dothideomycetes</taxon>
        <taxon>Pleosporomycetidae</taxon>
        <taxon>Pleosporales</taxon>
        <taxon>Massarineae</taxon>
        <taxon>Didymosphaeriaceae</taxon>
        <taxon>Paraphaeosphaeria</taxon>
    </lineage>
</organism>
<feature type="non-terminal residue" evidence="3">
    <location>
        <position position="1"/>
    </location>
</feature>